<reference evidence="1" key="1">
    <citation type="submission" date="2022-04" db="EMBL/GenBank/DDBJ databases">
        <title>Genome of the entomopathogenic fungus Entomophthora muscae.</title>
        <authorList>
            <person name="Elya C."/>
            <person name="Lovett B.R."/>
            <person name="Lee E."/>
            <person name="Macias A.M."/>
            <person name="Hajek A.E."/>
            <person name="De Bivort B.L."/>
            <person name="Kasson M.T."/>
            <person name="De Fine Licht H.H."/>
            <person name="Stajich J.E."/>
        </authorList>
    </citation>
    <scope>NUCLEOTIDE SEQUENCE</scope>
    <source>
        <strain evidence="1">Berkeley</strain>
    </source>
</reference>
<dbReference type="Proteomes" id="UP001165960">
    <property type="component" value="Unassembled WGS sequence"/>
</dbReference>
<keyword evidence="2" id="KW-1185">Reference proteome</keyword>
<sequence>MNAAELLKFSQEGGIGTCISKIEVPSGSEKLPCKAGDIITILKPVKDRIYLGSIQDVVGHFEMDDVSLIYLNLSSTSPRKNPEKYMSFTALLDQKVPTGSLLLKDPSPFSGPSSLESSPNTILEEVEPVKSMEELDTHISKPVSIPSTEDITPSIPREAPELAQSIPVPEKS</sequence>
<comment type="caution">
    <text evidence="1">The sequence shown here is derived from an EMBL/GenBank/DDBJ whole genome shotgun (WGS) entry which is preliminary data.</text>
</comment>
<proteinExistence type="predicted"/>
<name>A0ACC2UGY2_9FUNG</name>
<protein>
    <submittedName>
        <fullName evidence="1">Uncharacterized protein</fullName>
    </submittedName>
</protein>
<evidence type="ECO:0000313" key="2">
    <source>
        <dbReference type="Proteomes" id="UP001165960"/>
    </source>
</evidence>
<evidence type="ECO:0000313" key="1">
    <source>
        <dbReference type="EMBL" id="KAJ9086083.1"/>
    </source>
</evidence>
<accession>A0ACC2UGY2</accession>
<organism evidence="1 2">
    <name type="scientific">Entomophthora muscae</name>
    <dbReference type="NCBI Taxonomy" id="34485"/>
    <lineage>
        <taxon>Eukaryota</taxon>
        <taxon>Fungi</taxon>
        <taxon>Fungi incertae sedis</taxon>
        <taxon>Zoopagomycota</taxon>
        <taxon>Entomophthoromycotina</taxon>
        <taxon>Entomophthoromycetes</taxon>
        <taxon>Entomophthorales</taxon>
        <taxon>Entomophthoraceae</taxon>
        <taxon>Entomophthora</taxon>
    </lineage>
</organism>
<gene>
    <name evidence="1" type="ORF">DSO57_1007748</name>
</gene>
<dbReference type="EMBL" id="QTSX02000733">
    <property type="protein sequence ID" value="KAJ9086083.1"/>
    <property type="molecule type" value="Genomic_DNA"/>
</dbReference>